<accession>A0A5C6BGK2</accession>
<proteinExistence type="predicted"/>
<evidence type="ECO:0000313" key="1">
    <source>
        <dbReference type="EMBL" id="TWU10842.1"/>
    </source>
</evidence>
<dbReference type="InterPro" id="IPR001036">
    <property type="entry name" value="Acrflvin-R"/>
</dbReference>
<dbReference type="PANTHER" id="PTHR32063:SF18">
    <property type="entry name" value="CATION EFFLUX SYSTEM PROTEIN"/>
    <property type="match status" value="1"/>
</dbReference>
<dbReference type="PANTHER" id="PTHR32063">
    <property type="match status" value="1"/>
</dbReference>
<protein>
    <submittedName>
        <fullName evidence="1">AcrB/AcrD/AcrF family protein</fullName>
    </submittedName>
</protein>
<gene>
    <name evidence="1" type="ORF">Poly21_47480</name>
</gene>
<reference evidence="1 2" key="1">
    <citation type="journal article" date="2020" name="Antonie Van Leeuwenhoek">
        <title>Rhodopirellula heiligendammensis sp. nov., Rhodopirellula pilleata sp. nov., and Rhodopirellula solitaria sp. nov. isolated from natural or artificial marine surfaces in Northern Germany and California, USA, and emended description of the genus Rhodopirellula.</title>
        <authorList>
            <person name="Kallscheuer N."/>
            <person name="Wiegand S."/>
            <person name="Jogler M."/>
            <person name="Boedeker C."/>
            <person name="Peeters S.H."/>
            <person name="Rast P."/>
            <person name="Heuer A."/>
            <person name="Jetten M.S.M."/>
            <person name="Rohde M."/>
            <person name="Jogler C."/>
        </authorList>
    </citation>
    <scope>NUCLEOTIDE SEQUENCE [LARGE SCALE GENOMIC DNA]</scope>
    <source>
        <strain evidence="1 2">Poly21</strain>
    </source>
</reference>
<dbReference type="EMBL" id="SJPU01000003">
    <property type="protein sequence ID" value="TWU10842.1"/>
    <property type="molecule type" value="Genomic_DNA"/>
</dbReference>
<dbReference type="Gene3D" id="3.30.70.1440">
    <property type="entry name" value="Multidrug efflux transporter AcrB pore domain"/>
    <property type="match status" value="1"/>
</dbReference>
<dbReference type="RefSeq" id="WP_302120148.1">
    <property type="nucleotide sequence ID" value="NZ_SJPU01000003.1"/>
</dbReference>
<dbReference type="AlphaFoldDB" id="A0A5C6BGK2"/>
<dbReference type="Gene3D" id="3.30.2090.10">
    <property type="entry name" value="Multidrug efflux transporter AcrB TolC docking domain, DN and DC subdomains"/>
    <property type="match status" value="1"/>
</dbReference>
<name>A0A5C6BGK2_9BACT</name>
<organism evidence="1 2">
    <name type="scientific">Allorhodopirellula heiligendammensis</name>
    <dbReference type="NCBI Taxonomy" id="2714739"/>
    <lineage>
        <taxon>Bacteria</taxon>
        <taxon>Pseudomonadati</taxon>
        <taxon>Planctomycetota</taxon>
        <taxon>Planctomycetia</taxon>
        <taxon>Pirellulales</taxon>
        <taxon>Pirellulaceae</taxon>
        <taxon>Allorhodopirellula</taxon>
    </lineage>
</organism>
<comment type="caution">
    <text evidence="1">The sequence shown here is derived from an EMBL/GenBank/DDBJ whole genome shotgun (WGS) entry which is preliminary data.</text>
</comment>
<evidence type="ECO:0000313" key="2">
    <source>
        <dbReference type="Proteomes" id="UP000319908"/>
    </source>
</evidence>
<sequence length="213" mass="23671">MTATDSWVQENVPDALVRVRKYSVGAFDDWKIEARFSGPANADPDTLRRLAEEGADILRNTPLTKEVRVNWRERVQALTPQDKQERARAAGVSRDDLARVMKRNSDGVVVGQYREGDDLIPIVARSVESQRLRAATSLDELQIAPKLSTHSIPVSQVIDGIEVPMGSPDHLAKKSSATLFDCGLAVLPWVIRQRSSILMVRCRSHASSDWITS</sequence>
<dbReference type="InterPro" id="IPR027463">
    <property type="entry name" value="AcrB_DN_DC_subdom"/>
</dbReference>
<dbReference type="Proteomes" id="UP000319908">
    <property type="component" value="Unassembled WGS sequence"/>
</dbReference>
<keyword evidence="2" id="KW-1185">Reference proteome</keyword>
<dbReference type="GO" id="GO:0005886">
    <property type="term" value="C:plasma membrane"/>
    <property type="evidence" value="ECO:0007669"/>
    <property type="project" value="TreeGrafter"/>
</dbReference>
<dbReference type="SUPFAM" id="SSF82714">
    <property type="entry name" value="Multidrug efflux transporter AcrB TolC docking domain, DN and DC subdomains"/>
    <property type="match status" value="1"/>
</dbReference>
<dbReference type="GO" id="GO:0042910">
    <property type="term" value="F:xenobiotic transmembrane transporter activity"/>
    <property type="evidence" value="ECO:0007669"/>
    <property type="project" value="TreeGrafter"/>
</dbReference>